<dbReference type="Proteomes" id="UP001066276">
    <property type="component" value="Chromosome 5"/>
</dbReference>
<dbReference type="EMBL" id="JANPWB010000009">
    <property type="protein sequence ID" value="KAJ1154363.1"/>
    <property type="molecule type" value="Genomic_DNA"/>
</dbReference>
<comment type="caution">
    <text evidence="2">The sequence shown here is derived from an EMBL/GenBank/DDBJ whole genome shotgun (WGS) entry which is preliminary data.</text>
</comment>
<evidence type="ECO:0000313" key="3">
    <source>
        <dbReference type="Proteomes" id="UP001066276"/>
    </source>
</evidence>
<feature type="compositionally biased region" description="Acidic residues" evidence="1">
    <location>
        <begin position="16"/>
        <end position="35"/>
    </location>
</feature>
<reference evidence="2" key="1">
    <citation type="journal article" date="2022" name="bioRxiv">
        <title>Sequencing and chromosome-scale assembly of the giantPleurodeles waltlgenome.</title>
        <authorList>
            <person name="Brown T."/>
            <person name="Elewa A."/>
            <person name="Iarovenko S."/>
            <person name="Subramanian E."/>
            <person name="Araus A.J."/>
            <person name="Petzold A."/>
            <person name="Susuki M."/>
            <person name="Suzuki K.-i.T."/>
            <person name="Hayashi T."/>
            <person name="Toyoda A."/>
            <person name="Oliveira C."/>
            <person name="Osipova E."/>
            <person name="Leigh N.D."/>
            <person name="Simon A."/>
            <person name="Yun M.H."/>
        </authorList>
    </citation>
    <scope>NUCLEOTIDE SEQUENCE</scope>
    <source>
        <strain evidence="2">20211129_DDA</strain>
        <tissue evidence="2">Liver</tissue>
    </source>
</reference>
<keyword evidence="3" id="KW-1185">Reference proteome</keyword>
<proteinExistence type="predicted"/>
<evidence type="ECO:0000313" key="2">
    <source>
        <dbReference type="EMBL" id="KAJ1154363.1"/>
    </source>
</evidence>
<organism evidence="2 3">
    <name type="scientific">Pleurodeles waltl</name>
    <name type="common">Iberian ribbed newt</name>
    <dbReference type="NCBI Taxonomy" id="8319"/>
    <lineage>
        <taxon>Eukaryota</taxon>
        <taxon>Metazoa</taxon>
        <taxon>Chordata</taxon>
        <taxon>Craniata</taxon>
        <taxon>Vertebrata</taxon>
        <taxon>Euteleostomi</taxon>
        <taxon>Amphibia</taxon>
        <taxon>Batrachia</taxon>
        <taxon>Caudata</taxon>
        <taxon>Salamandroidea</taxon>
        <taxon>Salamandridae</taxon>
        <taxon>Pleurodelinae</taxon>
        <taxon>Pleurodeles</taxon>
    </lineage>
</organism>
<sequence>MTPDFRVPWKSKTGDAEDQDAEDQDAEDQDTEEPAETEKSEPKDNERRVGIPGVPREAADPAEQERREDTLRSRHVPGGAWLTKGDGRKEEFSLKTPTGRDARGTPKTESEDPQVLGTREEGGNQTPKTSACRHDQ</sequence>
<evidence type="ECO:0000256" key="1">
    <source>
        <dbReference type="SAM" id="MobiDB-lite"/>
    </source>
</evidence>
<dbReference type="AlphaFoldDB" id="A0AAV7RTU9"/>
<protein>
    <submittedName>
        <fullName evidence="2">Uncharacterized protein</fullName>
    </submittedName>
</protein>
<feature type="region of interest" description="Disordered" evidence="1">
    <location>
        <begin position="1"/>
        <end position="136"/>
    </location>
</feature>
<gene>
    <name evidence="2" type="ORF">NDU88_007115</name>
</gene>
<accession>A0AAV7RTU9</accession>
<feature type="compositionally biased region" description="Basic and acidic residues" evidence="1">
    <location>
        <begin position="85"/>
        <end position="110"/>
    </location>
</feature>
<feature type="compositionally biased region" description="Basic and acidic residues" evidence="1">
    <location>
        <begin position="36"/>
        <end position="49"/>
    </location>
</feature>
<feature type="compositionally biased region" description="Basic and acidic residues" evidence="1">
    <location>
        <begin position="57"/>
        <end position="72"/>
    </location>
</feature>
<name>A0AAV7RTU9_PLEWA</name>